<dbReference type="GeneID" id="25985986"/>
<dbReference type="PANTHER" id="PTHR42718:SF9">
    <property type="entry name" value="MAJOR FACILITATOR SUPERFAMILY MULTIDRUG TRANSPORTER MFSC"/>
    <property type="match status" value="1"/>
</dbReference>
<evidence type="ECO:0000256" key="6">
    <source>
        <dbReference type="SAM" id="MobiDB-lite"/>
    </source>
</evidence>
<dbReference type="RefSeq" id="XP_014179209.1">
    <property type="nucleotide sequence ID" value="XM_014323734.1"/>
</dbReference>
<keyword evidence="2" id="KW-0813">Transport</keyword>
<feature type="transmembrane region" description="Helical" evidence="7">
    <location>
        <begin position="269"/>
        <end position="288"/>
    </location>
</feature>
<keyword evidence="4 7" id="KW-1133">Transmembrane helix</keyword>
<dbReference type="GO" id="GO:0016020">
    <property type="term" value="C:membrane"/>
    <property type="evidence" value="ECO:0007669"/>
    <property type="project" value="UniProtKB-SubCell"/>
</dbReference>
<evidence type="ECO:0000256" key="3">
    <source>
        <dbReference type="ARBA" id="ARBA00022692"/>
    </source>
</evidence>
<organism evidence="9 10">
    <name type="scientific">Trichosporon asahii var. asahii (strain ATCC 90039 / CBS 2479 / JCM 2466 / KCTC 7840 / NBRC 103889/ NCYC 2677 / UAMH 7654)</name>
    <name type="common">Yeast</name>
    <dbReference type="NCBI Taxonomy" id="1186058"/>
    <lineage>
        <taxon>Eukaryota</taxon>
        <taxon>Fungi</taxon>
        <taxon>Dikarya</taxon>
        <taxon>Basidiomycota</taxon>
        <taxon>Agaricomycotina</taxon>
        <taxon>Tremellomycetes</taxon>
        <taxon>Trichosporonales</taxon>
        <taxon>Trichosporonaceae</taxon>
        <taxon>Trichosporon</taxon>
    </lineage>
</organism>
<evidence type="ECO:0000313" key="9">
    <source>
        <dbReference type="EMBL" id="EJT48451.1"/>
    </source>
</evidence>
<comment type="caution">
    <text evidence="9">The sequence shown here is derived from an EMBL/GenBank/DDBJ whole genome shotgun (WGS) entry which is preliminary data.</text>
</comment>
<feature type="transmembrane region" description="Helical" evidence="7">
    <location>
        <begin position="181"/>
        <end position="197"/>
    </location>
</feature>
<keyword evidence="5 7" id="KW-0472">Membrane</keyword>
<dbReference type="Gene3D" id="1.20.1250.20">
    <property type="entry name" value="MFS general substrate transporter like domains"/>
    <property type="match status" value="1"/>
</dbReference>
<sequence>MRSPFSRPRPASPRPTQDVTIPPPETGIETLGVVTIDSDDVDSHCTAYTHSTHDSKAASAASTPDSEKTLGTEKTIAATTTSDTEAEYGVPTLSTGDAESALSAEPHLSTVRQVILAGVMMLSVFLSTLSSQSVIVTVPRLASALHVSAVQAQWVASSYTLAYGCALLPAGRLSDVFGRRLPFLLGLGFSTLFNAVSGPVRSLIPLCILRALAGLGLAIATPAAFGIIGVNFRGRARTTAYACMSLGNPVGAALAMLLGGIMAQRDAFYLFYVLAGISALPLALGFVIPRDRATDTDRRIDIPGSVMITAAMALLTFSLAQSAIAGWKSYVPGTLVLSVVLLVAFGFWEHRLEKRGGRPIVKLSMLAAQHGKMALVALCGFLTFVAVSGWVLLVSLYYQDLKGLSPFDSAVHTLPASVVGVFAAGAVLYLVPRFPASWIITIGGLSSGLSCFLYVVKPANLTYWVIEFVSAVLLPFGADFTVGTGSILMSNLARDEDQSTAGGVFQTAVQLGNAIGVCCASLLAEGKPGMAGLKDAFGFCAAFPWAVAIIAAVGFRGMGRAGDVRHS</sequence>
<feature type="region of interest" description="Disordered" evidence="6">
    <location>
        <begin position="1"/>
        <end position="27"/>
    </location>
</feature>
<dbReference type="AlphaFoldDB" id="J5T039"/>
<evidence type="ECO:0000256" key="7">
    <source>
        <dbReference type="SAM" id="Phobius"/>
    </source>
</evidence>
<dbReference type="VEuPathDB" id="FungiDB:A1Q1_02472"/>
<evidence type="ECO:0000256" key="1">
    <source>
        <dbReference type="ARBA" id="ARBA00004141"/>
    </source>
</evidence>
<evidence type="ECO:0000313" key="10">
    <source>
        <dbReference type="Proteomes" id="UP000002748"/>
    </source>
</evidence>
<protein>
    <recommendedName>
        <fullName evidence="8">Major facilitator superfamily (MFS) profile domain-containing protein</fullName>
    </recommendedName>
</protein>
<evidence type="ECO:0000256" key="2">
    <source>
        <dbReference type="ARBA" id="ARBA00022448"/>
    </source>
</evidence>
<dbReference type="InterPro" id="IPR020846">
    <property type="entry name" value="MFS_dom"/>
</dbReference>
<feature type="transmembrane region" description="Helical" evidence="7">
    <location>
        <begin position="462"/>
        <end position="482"/>
    </location>
</feature>
<dbReference type="InterPro" id="IPR036259">
    <property type="entry name" value="MFS_trans_sf"/>
</dbReference>
<feature type="transmembrane region" description="Helical" evidence="7">
    <location>
        <begin position="503"/>
        <end position="524"/>
    </location>
</feature>
<feature type="transmembrane region" description="Helical" evidence="7">
    <location>
        <begin position="203"/>
        <end position="228"/>
    </location>
</feature>
<feature type="transmembrane region" description="Helical" evidence="7">
    <location>
        <begin position="536"/>
        <end position="555"/>
    </location>
</feature>
<evidence type="ECO:0000256" key="4">
    <source>
        <dbReference type="ARBA" id="ARBA00022989"/>
    </source>
</evidence>
<feature type="transmembrane region" description="Helical" evidence="7">
    <location>
        <begin position="240"/>
        <end position="263"/>
    </location>
</feature>
<dbReference type="PANTHER" id="PTHR42718">
    <property type="entry name" value="MAJOR FACILITATOR SUPERFAMILY MULTIDRUG TRANSPORTER MFSC"/>
    <property type="match status" value="1"/>
</dbReference>
<evidence type="ECO:0000259" key="8">
    <source>
        <dbReference type="PROSITE" id="PS50850"/>
    </source>
</evidence>
<dbReference type="Pfam" id="PF07690">
    <property type="entry name" value="MFS_1"/>
    <property type="match status" value="1"/>
</dbReference>
<dbReference type="OrthoDB" id="2130629at2759"/>
<reference evidence="9 10" key="1">
    <citation type="journal article" date="2012" name="Eukaryot. Cell">
        <title>Draft genome sequence of CBS 2479, the standard type strain of Trichosporon asahii.</title>
        <authorList>
            <person name="Yang R.Y."/>
            <person name="Li H.T."/>
            <person name="Zhu H."/>
            <person name="Zhou G.P."/>
            <person name="Wang M."/>
            <person name="Wang L."/>
        </authorList>
    </citation>
    <scope>NUCLEOTIDE SEQUENCE [LARGE SCALE GENOMIC DNA]</scope>
    <source>
        <strain evidence="10">ATCC 90039 / CBS 2479 / JCM 2466 / KCTC 7840 / NCYC 2677 / UAMH 7654</strain>
    </source>
</reference>
<gene>
    <name evidence="9" type="ORF">A1Q1_02472</name>
</gene>
<dbReference type="InterPro" id="IPR011701">
    <property type="entry name" value="MFS"/>
</dbReference>
<dbReference type="Gene3D" id="1.20.1720.10">
    <property type="entry name" value="Multidrug resistance protein D"/>
    <property type="match status" value="1"/>
</dbReference>
<feature type="transmembrane region" description="Helical" evidence="7">
    <location>
        <begin position="114"/>
        <end position="138"/>
    </location>
</feature>
<evidence type="ECO:0000256" key="5">
    <source>
        <dbReference type="ARBA" id="ARBA00023136"/>
    </source>
</evidence>
<keyword evidence="3 7" id="KW-0812">Transmembrane</keyword>
<feature type="transmembrane region" description="Helical" evidence="7">
    <location>
        <begin position="374"/>
        <end position="398"/>
    </location>
</feature>
<dbReference type="SUPFAM" id="SSF103473">
    <property type="entry name" value="MFS general substrate transporter"/>
    <property type="match status" value="1"/>
</dbReference>
<dbReference type="KEGG" id="tasa:A1Q1_02472"/>
<feature type="region of interest" description="Disordered" evidence="6">
    <location>
        <begin position="50"/>
        <end position="72"/>
    </location>
</feature>
<name>J5T039_TRIAS</name>
<dbReference type="PROSITE" id="PS50850">
    <property type="entry name" value="MFS"/>
    <property type="match status" value="1"/>
</dbReference>
<dbReference type="Proteomes" id="UP000002748">
    <property type="component" value="Unassembled WGS sequence"/>
</dbReference>
<proteinExistence type="predicted"/>
<feature type="transmembrane region" description="Helical" evidence="7">
    <location>
        <begin position="330"/>
        <end position="348"/>
    </location>
</feature>
<dbReference type="PROSITE" id="PS00216">
    <property type="entry name" value="SUGAR_TRANSPORT_1"/>
    <property type="match status" value="1"/>
</dbReference>
<dbReference type="HOGENOM" id="CLU_000960_27_0_1"/>
<accession>J5T039</accession>
<dbReference type="EMBL" id="ALBS01000203">
    <property type="protein sequence ID" value="EJT48451.1"/>
    <property type="molecule type" value="Genomic_DNA"/>
</dbReference>
<feature type="domain" description="Major facilitator superfamily (MFS) profile" evidence="8">
    <location>
        <begin position="116"/>
        <end position="567"/>
    </location>
</feature>
<dbReference type="InterPro" id="IPR005829">
    <property type="entry name" value="Sugar_transporter_CS"/>
</dbReference>
<feature type="transmembrane region" description="Helical" evidence="7">
    <location>
        <begin position="150"/>
        <end position="169"/>
    </location>
</feature>
<feature type="transmembrane region" description="Helical" evidence="7">
    <location>
        <begin position="300"/>
        <end position="324"/>
    </location>
</feature>
<feature type="transmembrane region" description="Helical" evidence="7">
    <location>
        <begin position="438"/>
        <end position="456"/>
    </location>
</feature>
<dbReference type="GO" id="GO:0022857">
    <property type="term" value="F:transmembrane transporter activity"/>
    <property type="evidence" value="ECO:0007669"/>
    <property type="project" value="InterPro"/>
</dbReference>
<comment type="subcellular location">
    <subcellularLocation>
        <location evidence="1">Membrane</location>
        <topology evidence="1">Multi-pass membrane protein</topology>
    </subcellularLocation>
</comment>